<dbReference type="InterPro" id="IPR006073">
    <property type="entry name" value="GTP-bd"/>
</dbReference>
<dbReference type="SUPFAM" id="SSF52540">
    <property type="entry name" value="P-loop containing nucleoside triphosphate hydrolases"/>
    <property type="match status" value="2"/>
</dbReference>
<dbReference type="NCBIfam" id="TIGR00231">
    <property type="entry name" value="small_GTP"/>
    <property type="match status" value="2"/>
</dbReference>
<comment type="similarity">
    <text evidence="1 8 9 10">Belongs to the TRAFAC class TrmE-Era-EngA-EngB-Septin-like GTPase superfamily. EngA (Der) GTPase family.</text>
</comment>
<evidence type="ECO:0000256" key="7">
    <source>
        <dbReference type="ARBA" id="ARBA00032345"/>
    </source>
</evidence>
<evidence type="ECO:0000256" key="4">
    <source>
        <dbReference type="ARBA" id="ARBA00022737"/>
    </source>
</evidence>
<feature type="binding site" evidence="8">
    <location>
        <begin position="236"/>
        <end position="240"/>
    </location>
    <ligand>
        <name>GTP</name>
        <dbReference type="ChEBI" id="CHEBI:37565"/>
        <label>2</label>
    </ligand>
</feature>
<keyword evidence="3 8" id="KW-0690">Ribosome biogenesis</keyword>
<dbReference type="InterPro" id="IPR016484">
    <property type="entry name" value="GTPase_Der"/>
</dbReference>
<evidence type="ECO:0000256" key="1">
    <source>
        <dbReference type="ARBA" id="ARBA00008279"/>
    </source>
</evidence>
<dbReference type="InterPro" id="IPR015946">
    <property type="entry name" value="KH_dom-like_a/b"/>
</dbReference>
<dbReference type="GO" id="GO:0005525">
    <property type="term" value="F:GTP binding"/>
    <property type="evidence" value="ECO:0007669"/>
    <property type="project" value="UniProtKB-UniRule"/>
</dbReference>
<dbReference type="PANTHER" id="PTHR43834">
    <property type="entry name" value="GTPASE DER"/>
    <property type="match status" value="1"/>
</dbReference>
<protein>
    <recommendedName>
        <fullName evidence="2 8">GTPase Der</fullName>
    </recommendedName>
    <alternativeName>
        <fullName evidence="7 8">GTP-binding protein EngA</fullName>
    </alternativeName>
</protein>
<dbReference type="PRINTS" id="PR00326">
    <property type="entry name" value="GTP1OBG"/>
</dbReference>
<evidence type="ECO:0000256" key="10">
    <source>
        <dbReference type="RuleBase" id="RU004481"/>
    </source>
</evidence>
<dbReference type="InterPro" id="IPR005225">
    <property type="entry name" value="Small_GTP-bd"/>
</dbReference>
<comment type="subunit">
    <text evidence="8">Associates with the 50S ribosomal subunit.</text>
</comment>
<evidence type="ECO:0000313" key="12">
    <source>
        <dbReference type="EMBL" id="TSC66328.1"/>
    </source>
</evidence>
<keyword evidence="6 8" id="KW-0342">GTP-binding</keyword>
<dbReference type="InterPro" id="IPR032859">
    <property type="entry name" value="KH_dom-like"/>
</dbReference>
<feature type="binding site" evidence="8">
    <location>
        <begin position="60"/>
        <end position="64"/>
    </location>
    <ligand>
        <name>GTP</name>
        <dbReference type="ChEBI" id="CHEBI:37565"/>
        <label>1</label>
    </ligand>
</feature>
<accession>A0A554JDH8</accession>
<keyword evidence="4 10" id="KW-0677">Repeat</keyword>
<dbReference type="Gene3D" id="3.40.50.300">
    <property type="entry name" value="P-loop containing nucleotide triphosphate hydrolases"/>
    <property type="match status" value="2"/>
</dbReference>
<dbReference type="InterPro" id="IPR031166">
    <property type="entry name" value="G_ENGA"/>
</dbReference>
<dbReference type="CDD" id="cd01894">
    <property type="entry name" value="EngA1"/>
    <property type="match status" value="1"/>
</dbReference>
<evidence type="ECO:0000259" key="11">
    <source>
        <dbReference type="PROSITE" id="PS51712"/>
    </source>
</evidence>
<feature type="binding site" evidence="8">
    <location>
        <begin position="123"/>
        <end position="126"/>
    </location>
    <ligand>
        <name>GTP</name>
        <dbReference type="ChEBI" id="CHEBI:37565"/>
        <label>1</label>
    </ligand>
</feature>
<evidence type="ECO:0000313" key="13">
    <source>
        <dbReference type="Proteomes" id="UP000319613"/>
    </source>
</evidence>
<dbReference type="PANTHER" id="PTHR43834:SF6">
    <property type="entry name" value="GTPASE DER"/>
    <property type="match status" value="1"/>
</dbReference>
<dbReference type="AlphaFoldDB" id="A0A554JDH8"/>
<dbReference type="NCBIfam" id="TIGR03594">
    <property type="entry name" value="GTPase_EngA"/>
    <property type="match status" value="1"/>
</dbReference>
<keyword evidence="5 8" id="KW-0547">Nucleotide-binding</keyword>
<proteinExistence type="inferred from homology"/>
<evidence type="ECO:0000256" key="8">
    <source>
        <dbReference type="HAMAP-Rule" id="MF_00195"/>
    </source>
</evidence>
<gene>
    <name evidence="8" type="primary">der</name>
    <name evidence="12" type="ORF">G01um101477_126</name>
</gene>
<evidence type="ECO:0000256" key="9">
    <source>
        <dbReference type="PROSITE-ProRule" id="PRU01049"/>
    </source>
</evidence>
<evidence type="ECO:0000256" key="6">
    <source>
        <dbReference type="ARBA" id="ARBA00023134"/>
    </source>
</evidence>
<comment type="caution">
    <text evidence="12">The sequence shown here is derived from an EMBL/GenBank/DDBJ whole genome shotgun (WGS) entry which is preliminary data.</text>
</comment>
<dbReference type="EMBL" id="VMFF01000008">
    <property type="protein sequence ID" value="TSC66328.1"/>
    <property type="molecule type" value="Genomic_DNA"/>
</dbReference>
<feature type="binding site" evidence="8">
    <location>
        <begin position="189"/>
        <end position="196"/>
    </location>
    <ligand>
        <name>GTP</name>
        <dbReference type="ChEBI" id="CHEBI:37565"/>
        <label>2</label>
    </ligand>
</feature>
<evidence type="ECO:0000256" key="2">
    <source>
        <dbReference type="ARBA" id="ARBA00020953"/>
    </source>
</evidence>
<feature type="domain" description="EngA-type G" evidence="11">
    <location>
        <begin position="183"/>
        <end position="356"/>
    </location>
</feature>
<evidence type="ECO:0000256" key="3">
    <source>
        <dbReference type="ARBA" id="ARBA00022517"/>
    </source>
</evidence>
<feature type="binding site" evidence="8">
    <location>
        <begin position="13"/>
        <end position="20"/>
    </location>
    <ligand>
        <name>GTP</name>
        <dbReference type="ChEBI" id="CHEBI:37565"/>
        <label>1</label>
    </ligand>
</feature>
<evidence type="ECO:0000256" key="5">
    <source>
        <dbReference type="ARBA" id="ARBA00022741"/>
    </source>
</evidence>
<dbReference type="InterPro" id="IPR027417">
    <property type="entry name" value="P-loop_NTPase"/>
</dbReference>
<dbReference type="PROSITE" id="PS51712">
    <property type="entry name" value="G_ENGA"/>
    <property type="match status" value="1"/>
</dbReference>
<organism evidence="12 13">
    <name type="scientific">Candidatus Doudnabacteria bacterium Gr01-1014_77</name>
    <dbReference type="NCBI Taxonomy" id="2017133"/>
    <lineage>
        <taxon>Bacteria</taxon>
        <taxon>Candidatus Doudnaibacteriota</taxon>
    </lineage>
</organism>
<reference evidence="12 13" key="1">
    <citation type="submission" date="2017-07" db="EMBL/GenBank/DDBJ databases">
        <title>Mechanisms for carbon and nitrogen cycling indicate functional differentiation within the Candidate Phyla Radiation.</title>
        <authorList>
            <person name="Danczak R.E."/>
            <person name="Johnston M.D."/>
            <person name="Kenah C."/>
            <person name="Slattery M."/>
            <person name="Wrighton K.C."/>
            <person name="Wilkins M.J."/>
        </authorList>
    </citation>
    <scope>NUCLEOTIDE SEQUENCE [LARGE SCALE GENOMIC DNA]</scope>
    <source>
        <strain evidence="12">Gr01-1014_77</strain>
    </source>
</reference>
<dbReference type="PIRSF" id="PIRSF006485">
    <property type="entry name" value="GTP-binding_EngA"/>
    <property type="match status" value="1"/>
</dbReference>
<sequence>MSNEREALVAIIGEPNVGKSTLMNKLVEARIALTSSVAGTTRDRFYAPATWNAVDFSLIDTAGIILEQRDELEKNVQKQVDIAISQSDLILYVLDGKQPADSINRSIMLKLRKQKKDVLLVINKIDSPKKFVEMVSEYSFTGFKNIFPISAVSGMGTGDLLDGITESLKKQGFGQIEKDPSTISVAILGKPNVGKSSLFNKIIGEERVVVSSVPGTTRNVVDTDITYKGHKIKFLDTAGLKRKDKNQPLPDIYAALQTIRAMRKADVCLFMIDASESISQQDQRIAGEIVEASKGFVLVANKIDLLVPKKKEKLFSQLPDYFPFLWWAPAVPISAKDGEGVKEVLDYILTIEVNRKKEIDAQTLKDFFYAKQKIRQPQRLRDERVPKAYSLQQTSTNPPVFLMMVNEPSAISMQFRKFIQNSIMKELGFWGTPIILKLQAKRGNPKFNEEMVNY</sequence>
<comment type="function">
    <text evidence="8 10">GTPase that plays an essential role in the late steps of ribosome biogenesis.</text>
</comment>
<name>A0A554JDH8_9BACT</name>
<dbReference type="Proteomes" id="UP000319613">
    <property type="component" value="Unassembled WGS sequence"/>
</dbReference>
<dbReference type="Pfam" id="PF14714">
    <property type="entry name" value="KH_dom-like"/>
    <property type="match status" value="1"/>
</dbReference>
<dbReference type="HAMAP" id="MF_00195">
    <property type="entry name" value="GTPase_Der"/>
    <property type="match status" value="1"/>
</dbReference>
<dbReference type="Gene3D" id="3.30.300.20">
    <property type="match status" value="1"/>
</dbReference>
<dbReference type="GO" id="GO:0042254">
    <property type="term" value="P:ribosome biogenesis"/>
    <property type="evidence" value="ECO:0007669"/>
    <property type="project" value="UniProtKB-KW"/>
</dbReference>
<dbReference type="CDD" id="cd01895">
    <property type="entry name" value="EngA2"/>
    <property type="match status" value="1"/>
</dbReference>
<dbReference type="Pfam" id="PF01926">
    <property type="entry name" value="MMR_HSR1"/>
    <property type="match status" value="2"/>
</dbReference>
<feature type="binding site" evidence="8">
    <location>
        <begin position="301"/>
        <end position="304"/>
    </location>
    <ligand>
        <name>GTP</name>
        <dbReference type="ChEBI" id="CHEBI:37565"/>
        <label>2</label>
    </ligand>
</feature>